<dbReference type="InterPro" id="IPR029767">
    <property type="entry name" value="WecB-like"/>
</dbReference>
<comment type="caution">
    <text evidence="6">The sequence shown here is derived from an EMBL/GenBank/DDBJ whole genome shotgun (WGS) entry which is preliminary data.</text>
</comment>
<keyword evidence="7" id="KW-1185">Reference proteome</keyword>
<evidence type="ECO:0000259" key="5">
    <source>
        <dbReference type="Pfam" id="PF02350"/>
    </source>
</evidence>
<evidence type="ECO:0000256" key="4">
    <source>
        <dbReference type="RuleBase" id="RU003513"/>
    </source>
</evidence>
<dbReference type="PANTHER" id="PTHR43174">
    <property type="entry name" value="UDP-N-ACETYLGLUCOSAMINE 2-EPIMERASE"/>
    <property type="match status" value="1"/>
</dbReference>
<dbReference type="RefSeq" id="WP_282536597.1">
    <property type="nucleotide sequence ID" value="NZ_JASCIS010000018.1"/>
</dbReference>
<evidence type="ECO:0000256" key="2">
    <source>
        <dbReference type="ARBA" id="ARBA00038209"/>
    </source>
</evidence>
<feature type="domain" description="UDP-N-acetylglucosamine 2-epimerase" evidence="5">
    <location>
        <begin position="24"/>
        <end position="363"/>
    </location>
</feature>
<dbReference type="Pfam" id="PF02350">
    <property type="entry name" value="Epimerase_2"/>
    <property type="match status" value="1"/>
</dbReference>
<protein>
    <recommendedName>
        <fullName evidence="3">UDP-N-acetylglucosamine 2-epimerase (non-hydrolyzing)</fullName>
        <ecNumber evidence="3">5.1.3.14</ecNumber>
    </recommendedName>
</protein>
<evidence type="ECO:0000313" key="6">
    <source>
        <dbReference type="EMBL" id="MDI3420731.1"/>
    </source>
</evidence>
<evidence type="ECO:0000313" key="7">
    <source>
        <dbReference type="Proteomes" id="UP001237105"/>
    </source>
</evidence>
<proteinExistence type="inferred from homology"/>
<dbReference type="EMBL" id="JASCIS010000018">
    <property type="protein sequence ID" value="MDI3420731.1"/>
    <property type="molecule type" value="Genomic_DNA"/>
</dbReference>
<dbReference type="InterPro" id="IPR003331">
    <property type="entry name" value="UDP_GlcNAc_Epimerase_2_dom"/>
</dbReference>
<organism evidence="6 7">
    <name type="scientific">Streptomyces luteolus</name>
    <dbReference type="NCBI Taxonomy" id="3043615"/>
    <lineage>
        <taxon>Bacteria</taxon>
        <taxon>Bacillati</taxon>
        <taxon>Actinomycetota</taxon>
        <taxon>Actinomycetes</taxon>
        <taxon>Kitasatosporales</taxon>
        <taxon>Streptomycetaceae</taxon>
        <taxon>Streptomyces</taxon>
    </lineage>
</organism>
<sequence>MKRVTLVMGTRPEAIKFAPVIRLLQQDPRFEPIVVSTGQHREMLQETLAAFGLAVDVDMAVMRERQTLSGTTARILDGLDSYVPQHRPDVMLVHGDTATTLAGALSAFHHRIPLVHVEAGLRSGTLSSPFPEEGNRRLVARVADMHLAPTWGNRDNLLREGVPAGDIVVTGNTVIDALRWGAQYAADWDRSELADLGQESRKVILASAHRRDAWPQLRDIADAWRRLADRGDVRIVVPLHRNPAVREAILPVIDGHPHITVTDPLPYLSFCKLLDRADMIISDSSGAQEEGPALGTPTLVLADVTERVETIETGAARLVGKTTEGIVDAATTLLDDSAAYSAMARAVNPYGDGLAAERTVGALAHHFKLGPAPSLFAPDSALVTTAFRDDMAQLAS</sequence>
<name>A0ABT6SYQ6_9ACTN</name>
<dbReference type="Proteomes" id="UP001237105">
    <property type="component" value="Unassembled WGS sequence"/>
</dbReference>
<comment type="similarity">
    <text evidence="2 4">Belongs to the UDP-N-acetylglucosamine 2-epimerase family.</text>
</comment>
<dbReference type="EC" id="5.1.3.14" evidence="3"/>
<dbReference type="PANTHER" id="PTHR43174:SF2">
    <property type="entry name" value="UDP-N-ACETYLGLUCOSAMINE 2-EPIMERASE"/>
    <property type="match status" value="1"/>
</dbReference>
<dbReference type="Gene3D" id="3.40.50.2000">
    <property type="entry name" value="Glycogen Phosphorylase B"/>
    <property type="match status" value="2"/>
</dbReference>
<dbReference type="CDD" id="cd03786">
    <property type="entry name" value="GTB_UDP-GlcNAc_2-Epimerase"/>
    <property type="match status" value="1"/>
</dbReference>
<keyword evidence="1 4" id="KW-0413">Isomerase</keyword>
<dbReference type="SUPFAM" id="SSF53756">
    <property type="entry name" value="UDP-Glycosyltransferase/glycogen phosphorylase"/>
    <property type="match status" value="1"/>
</dbReference>
<gene>
    <name evidence="6" type="primary">wecB</name>
    <name evidence="6" type="ORF">QIT00_19600</name>
</gene>
<evidence type="ECO:0000256" key="3">
    <source>
        <dbReference type="ARBA" id="ARBA00038858"/>
    </source>
</evidence>
<evidence type="ECO:0000256" key="1">
    <source>
        <dbReference type="ARBA" id="ARBA00023235"/>
    </source>
</evidence>
<dbReference type="GO" id="GO:0008761">
    <property type="term" value="F:UDP-N-acetylglucosamine 2-epimerase activity"/>
    <property type="evidence" value="ECO:0007669"/>
    <property type="project" value="UniProtKB-EC"/>
</dbReference>
<accession>A0ABT6SYQ6</accession>
<dbReference type="NCBIfam" id="TIGR00236">
    <property type="entry name" value="wecB"/>
    <property type="match status" value="1"/>
</dbReference>
<reference evidence="6 7" key="1">
    <citation type="submission" date="2023-05" db="EMBL/GenBank/DDBJ databases">
        <title>Draft genome sequence of Streptomyces sp. B-S-A12 isolated from a cave soil in Thailand.</title>
        <authorList>
            <person name="Chamroensaksri N."/>
            <person name="Muangham S."/>
        </authorList>
    </citation>
    <scope>NUCLEOTIDE SEQUENCE [LARGE SCALE GENOMIC DNA]</scope>
    <source>
        <strain evidence="6 7">B-S-A12</strain>
    </source>
</reference>